<keyword evidence="3" id="KW-1185">Reference proteome</keyword>
<protein>
    <submittedName>
        <fullName evidence="2">Uncharacterized protein</fullName>
    </submittedName>
</protein>
<organism evidence="2 3">
    <name type="scientific">Dreissena polymorpha</name>
    <name type="common">Zebra mussel</name>
    <name type="synonym">Mytilus polymorpha</name>
    <dbReference type="NCBI Taxonomy" id="45954"/>
    <lineage>
        <taxon>Eukaryota</taxon>
        <taxon>Metazoa</taxon>
        <taxon>Spiralia</taxon>
        <taxon>Lophotrochozoa</taxon>
        <taxon>Mollusca</taxon>
        <taxon>Bivalvia</taxon>
        <taxon>Autobranchia</taxon>
        <taxon>Heteroconchia</taxon>
        <taxon>Euheterodonta</taxon>
        <taxon>Imparidentia</taxon>
        <taxon>Neoheterodontei</taxon>
        <taxon>Myida</taxon>
        <taxon>Dreissenoidea</taxon>
        <taxon>Dreissenidae</taxon>
        <taxon>Dreissena</taxon>
    </lineage>
</organism>
<feature type="compositionally biased region" description="Polar residues" evidence="1">
    <location>
        <begin position="94"/>
        <end position="115"/>
    </location>
</feature>
<dbReference type="EMBL" id="JAIWYP010000008">
    <property type="protein sequence ID" value="KAH3783721.1"/>
    <property type="molecule type" value="Genomic_DNA"/>
</dbReference>
<proteinExistence type="predicted"/>
<evidence type="ECO:0000313" key="3">
    <source>
        <dbReference type="Proteomes" id="UP000828390"/>
    </source>
</evidence>
<reference evidence="2" key="1">
    <citation type="journal article" date="2019" name="bioRxiv">
        <title>The Genome of the Zebra Mussel, Dreissena polymorpha: A Resource for Invasive Species Research.</title>
        <authorList>
            <person name="McCartney M.A."/>
            <person name="Auch B."/>
            <person name="Kono T."/>
            <person name="Mallez S."/>
            <person name="Zhang Y."/>
            <person name="Obille A."/>
            <person name="Becker A."/>
            <person name="Abrahante J.E."/>
            <person name="Garbe J."/>
            <person name="Badalamenti J.P."/>
            <person name="Herman A."/>
            <person name="Mangelson H."/>
            <person name="Liachko I."/>
            <person name="Sullivan S."/>
            <person name="Sone E.D."/>
            <person name="Koren S."/>
            <person name="Silverstein K.A.T."/>
            <person name="Beckman K.B."/>
            <person name="Gohl D.M."/>
        </authorList>
    </citation>
    <scope>NUCLEOTIDE SEQUENCE</scope>
    <source>
        <strain evidence="2">Duluth1</strain>
        <tissue evidence="2">Whole animal</tissue>
    </source>
</reference>
<evidence type="ECO:0000256" key="1">
    <source>
        <dbReference type="SAM" id="MobiDB-lite"/>
    </source>
</evidence>
<dbReference type="Proteomes" id="UP000828390">
    <property type="component" value="Unassembled WGS sequence"/>
</dbReference>
<reference evidence="2" key="2">
    <citation type="submission" date="2020-11" db="EMBL/GenBank/DDBJ databases">
        <authorList>
            <person name="McCartney M.A."/>
            <person name="Auch B."/>
            <person name="Kono T."/>
            <person name="Mallez S."/>
            <person name="Becker A."/>
            <person name="Gohl D.M."/>
            <person name="Silverstein K.A.T."/>
            <person name="Koren S."/>
            <person name="Bechman K.B."/>
            <person name="Herman A."/>
            <person name="Abrahante J.E."/>
            <person name="Garbe J."/>
        </authorList>
    </citation>
    <scope>NUCLEOTIDE SEQUENCE</scope>
    <source>
        <strain evidence="2">Duluth1</strain>
        <tissue evidence="2">Whole animal</tissue>
    </source>
</reference>
<comment type="caution">
    <text evidence="2">The sequence shown here is derived from an EMBL/GenBank/DDBJ whole genome shotgun (WGS) entry which is preliminary data.</text>
</comment>
<gene>
    <name evidence="2" type="ORF">DPMN_161664</name>
</gene>
<sequence length="138" mass="15737">MEKMKLLRKKEPFYHVKRNSGRNKQNVELHCYSYTSNEQILYFENNAKEVVDSKPRTEVKIFRHKYQFDQLYGTKASTKTQVFLDSRKSSFRNQVNAKAQSSTDGQLQATSTVGPQGTGKGDCHTGKVKGNLLKLGKS</sequence>
<name>A0A9D4EQ16_DREPO</name>
<feature type="compositionally biased region" description="Low complexity" evidence="1">
    <location>
        <begin position="128"/>
        <end position="138"/>
    </location>
</feature>
<evidence type="ECO:0000313" key="2">
    <source>
        <dbReference type="EMBL" id="KAH3783721.1"/>
    </source>
</evidence>
<accession>A0A9D4EQ16</accession>
<dbReference type="AlphaFoldDB" id="A0A9D4EQ16"/>
<feature type="region of interest" description="Disordered" evidence="1">
    <location>
        <begin position="94"/>
        <end position="138"/>
    </location>
</feature>